<comment type="pathway">
    <text evidence="3 19">Amino-acid biosynthesis; L-arginine biosynthesis; carbamoyl phosphate from bicarbonate: step 1/1.</text>
</comment>
<comment type="pathway">
    <text evidence="2 19">Pyrimidine metabolism; UMP biosynthesis via de novo pathway; (S)-dihydroorotate from bicarbonate: step 1/3.</text>
</comment>
<feature type="binding site" evidence="19">
    <location>
        <position position="248"/>
    </location>
    <ligand>
        <name>ATP</name>
        <dbReference type="ChEBI" id="CHEBI:30616"/>
        <label>1</label>
    </ligand>
</feature>
<dbReference type="Pfam" id="PF02787">
    <property type="entry name" value="CPSase_L_D3"/>
    <property type="match status" value="1"/>
</dbReference>
<comment type="subunit">
    <text evidence="18 19">Composed of two chains; the small (or glutamine) chain promotes the hydrolysis of glutamine to ammonia, which is used by the large (or ammonia) chain to synthesize carbamoyl phosphate. Tetramer of heterodimers (alpha,beta)4.</text>
</comment>
<dbReference type="PROSITE" id="PS51257">
    <property type="entry name" value="PROKAR_LIPOPROTEIN"/>
    <property type="match status" value="1"/>
</dbReference>
<feature type="binding site" evidence="19">
    <location>
        <position position="877"/>
    </location>
    <ligand>
        <name>Mn(2+)</name>
        <dbReference type="ChEBI" id="CHEBI:29035"/>
        <label>4</label>
    </ligand>
</feature>
<dbReference type="GO" id="GO:0006541">
    <property type="term" value="P:glutamine metabolic process"/>
    <property type="evidence" value="ECO:0007669"/>
    <property type="project" value="TreeGrafter"/>
</dbReference>
<feature type="binding site" evidence="19">
    <location>
        <position position="304"/>
    </location>
    <ligand>
        <name>Mg(2+)</name>
        <dbReference type="ChEBI" id="CHEBI:18420"/>
        <label>1</label>
    </ligand>
</feature>
<dbReference type="InterPro" id="IPR006275">
    <property type="entry name" value="CPSase_lsu"/>
</dbReference>
<feature type="region of interest" description="Allosteric domain" evidence="19">
    <location>
        <begin position="972"/>
        <end position="1113"/>
    </location>
</feature>
<dbReference type="SUPFAM" id="SSF52440">
    <property type="entry name" value="PreATP-grasp domain"/>
    <property type="match status" value="2"/>
</dbReference>
<dbReference type="GO" id="GO:0006526">
    <property type="term" value="P:L-arginine biosynthetic process"/>
    <property type="evidence" value="ECO:0007669"/>
    <property type="project" value="UniProtKB-UniRule"/>
</dbReference>
<evidence type="ECO:0000256" key="15">
    <source>
        <dbReference type="ARBA" id="ARBA00047359"/>
    </source>
</evidence>
<dbReference type="InterPro" id="IPR011761">
    <property type="entry name" value="ATP-grasp"/>
</dbReference>
<dbReference type="PANTHER" id="PTHR11405:SF53">
    <property type="entry name" value="CARBAMOYL-PHOSPHATE SYNTHASE [AMMONIA], MITOCHONDRIAL"/>
    <property type="match status" value="1"/>
</dbReference>
<dbReference type="EMBL" id="BSFF01000002">
    <property type="protein sequence ID" value="GLK55730.1"/>
    <property type="molecule type" value="Genomic_DNA"/>
</dbReference>
<feature type="binding site" evidence="19">
    <location>
        <position position="823"/>
    </location>
    <ligand>
        <name>ATP</name>
        <dbReference type="ChEBI" id="CHEBI:30616"/>
        <label>2</label>
    </ligand>
</feature>
<feature type="binding site" evidence="19">
    <location>
        <position position="304"/>
    </location>
    <ligand>
        <name>Mn(2+)</name>
        <dbReference type="ChEBI" id="CHEBI:29035"/>
        <label>2</label>
    </ligand>
</feature>
<dbReference type="InterPro" id="IPR005483">
    <property type="entry name" value="CPSase_dom"/>
</dbReference>
<dbReference type="PROSITE" id="PS51855">
    <property type="entry name" value="MGS"/>
    <property type="match status" value="1"/>
</dbReference>
<evidence type="ECO:0000256" key="18">
    <source>
        <dbReference type="ARBA" id="ARBA00062056"/>
    </source>
</evidence>
<keyword evidence="10 19" id="KW-0547">Nucleotide-binding</keyword>
<comment type="similarity">
    <text evidence="4 19">Belongs to the CarB family.</text>
</comment>
<feature type="binding site" evidence="19">
    <location>
        <position position="825"/>
    </location>
    <ligand>
        <name>ATP</name>
        <dbReference type="ChEBI" id="CHEBI:30616"/>
        <label>2</label>
    </ligand>
</feature>
<evidence type="ECO:0000256" key="1">
    <source>
        <dbReference type="ARBA" id="ARBA00001936"/>
    </source>
</evidence>
<dbReference type="Gene3D" id="3.30.470.20">
    <property type="entry name" value="ATP-grasp fold, B domain"/>
    <property type="match status" value="2"/>
</dbReference>
<feature type="binding site" evidence="19">
    <location>
        <position position="220"/>
    </location>
    <ligand>
        <name>ATP</name>
        <dbReference type="ChEBI" id="CHEBI:30616"/>
        <label>1</label>
    </ligand>
</feature>
<feature type="binding site" evidence="19">
    <location>
        <position position="822"/>
    </location>
    <ligand>
        <name>ATP</name>
        <dbReference type="ChEBI" id="CHEBI:30616"/>
        <label>2</label>
    </ligand>
</feature>
<evidence type="ECO:0000256" key="13">
    <source>
        <dbReference type="ARBA" id="ARBA00022975"/>
    </source>
</evidence>
<evidence type="ECO:0000313" key="22">
    <source>
        <dbReference type="EMBL" id="GLK55730.1"/>
    </source>
</evidence>
<dbReference type="Pfam" id="PF02142">
    <property type="entry name" value="MGS"/>
    <property type="match status" value="1"/>
</dbReference>
<evidence type="ECO:0000256" key="3">
    <source>
        <dbReference type="ARBA" id="ARBA00005077"/>
    </source>
</evidence>
<comment type="catalytic activity">
    <reaction evidence="15 19">
        <text>hydrogencarbonate + NH4(+) + 2 ATP = carbamoyl phosphate + 2 ADP + phosphate + 2 H(+)</text>
        <dbReference type="Rhea" id="RHEA:18029"/>
        <dbReference type="ChEBI" id="CHEBI:15378"/>
        <dbReference type="ChEBI" id="CHEBI:17544"/>
        <dbReference type="ChEBI" id="CHEBI:28938"/>
        <dbReference type="ChEBI" id="CHEBI:30616"/>
        <dbReference type="ChEBI" id="CHEBI:43474"/>
        <dbReference type="ChEBI" id="CHEBI:58228"/>
        <dbReference type="ChEBI" id="CHEBI:456216"/>
        <dbReference type="EC" id="6.3.4.16"/>
    </reaction>
</comment>
<feature type="binding site" evidence="19">
    <location>
        <position position="306"/>
    </location>
    <ligand>
        <name>Mn(2+)</name>
        <dbReference type="ChEBI" id="CHEBI:29035"/>
        <label>2</label>
    </ligand>
</feature>
<keyword evidence="8" id="KW-0479">Metal-binding</keyword>
<feature type="binding site" evidence="19">
    <location>
        <position position="877"/>
    </location>
    <ligand>
        <name>Mn(2+)</name>
        <dbReference type="ChEBI" id="CHEBI:29035"/>
        <label>3</label>
    </ligand>
</feature>
<reference evidence="22" key="3">
    <citation type="submission" date="2023-01" db="EMBL/GenBank/DDBJ databases">
        <authorList>
            <person name="Sun Q."/>
            <person name="Evtushenko L."/>
        </authorList>
    </citation>
    <scope>NUCLEOTIDE SEQUENCE</scope>
    <source>
        <strain evidence="22">VKM B-1606</strain>
    </source>
</reference>
<evidence type="ECO:0000313" key="24">
    <source>
        <dbReference type="Proteomes" id="UP000758856"/>
    </source>
</evidence>
<feature type="region of interest" description="Carboxyphosphate synthetic domain" evidence="19">
    <location>
        <begin position="1"/>
        <end position="408"/>
    </location>
</feature>
<feature type="binding site" evidence="19">
    <location>
        <position position="877"/>
    </location>
    <ligand>
        <name>Mg(2+)</name>
        <dbReference type="ChEBI" id="CHEBI:18420"/>
        <label>4</label>
    </ligand>
</feature>
<dbReference type="SMART" id="SM01096">
    <property type="entry name" value="CPSase_L_D3"/>
    <property type="match status" value="1"/>
</dbReference>
<feature type="binding site" evidence="19">
    <location>
        <position position="304"/>
    </location>
    <ligand>
        <name>ATP</name>
        <dbReference type="ChEBI" id="CHEBI:30616"/>
        <label>1</label>
    </ligand>
</feature>
<dbReference type="InterPro" id="IPR016185">
    <property type="entry name" value="PreATP-grasp_dom_sf"/>
</dbReference>
<dbReference type="InterPro" id="IPR033937">
    <property type="entry name" value="MGS_CPS_CarB"/>
</dbReference>
<evidence type="ECO:0000313" key="25">
    <source>
        <dbReference type="Proteomes" id="UP001143400"/>
    </source>
</evidence>
<feature type="binding site" evidence="19">
    <location>
        <position position="290"/>
    </location>
    <ligand>
        <name>ATP</name>
        <dbReference type="ChEBI" id="CHEBI:30616"/>
        <label>1</label>
    </ligand>
</feature>
<evidence type="ECO:0000259" key="21">
    <source>
        <dbReference type="PROSITE" id="PS51855"/>
    </source>
</evidence>
<feature type="binding site" evidence="19">
    <location>
        <position position="790"/>
    </location>
    <ligand>
        <name>ATP</name>
        <dbReference type="ChEBI" id="CHEBI:30616"/>
        <label>2</label>
    </ligand>
</feature>
<feature type="binding site" evidence="19">
    <location>
        <position position="290"/>
    </location>
    <ligand>
        <name>Mn(2+)</name>
        <dbReference type="ChEBI" id="CHEBI:29035"/>
        <label>1</label>
    </ligand>
</feature>
<comment type="domain">
    <text evidence="19">The large subunit is composed of 2 ATP-grasp domains that are involved in binding the 2 ATP molecules needed for carbamoyl phosphate synthesis. The N-terminal ATP-grasp domain (referred to as the carboxyphosphate synthetic component) catalyzes the ATP-dependent phosphorylation of hydrogencarbonate to carboxyphosphate and the subsequent nucleophilic attack by ammonia to form a carbamate intermediate. The C-terminal ATP-grasp domain (referred to as the carbamoyl phosphate synthetic component) then catalyzes the phosphorylation of carbamate with the second ATP to form the end product carbamoyl phosphate. The reactive and unstable enzyme intermediates are sequentially channeled from one active site to the next through the interior of the protein over a distance of at least 96 A.</text>
</comment>
<dbReference type="CDD" id="cd01424">
    <property type="entry name" value="MGS_CPS_II"/>
    <property type="match status" value="1"/>
</dbReference>
<sequence>MPKRTDIATILIIGAGPIVIGQACEFDYSGTQACKALREEGYRIVLVNSNPATIMTDPDMADATYIEPITPEIVEKIIAKERYAVPGGFALLPTMGGQTALNCALSLKKMGALEKYDVEMIGATAEAIDKAEDRELFREAMTKIGLETPRSRLAHNLSEALVALEDIGLPAIIRPSFTMGGTGGGIAYNREEFLEIVERGVDASPTDEVLIEESVLGWKEYEMEVVRDKADNCIIVCSIENIDPMGIHTGDSITVAPALTLTDKEYQRMRDASLATLREIGVETGGSNVQFAIDPATGRMIVIEMNPRVSRSSALASKATGFPIAKVAAKLAVGYTLDEIDNDITGGATPASFEPTIDYVVTKIPRFAFEKFPGAEPTLTTSMKSVGEAMAIGRTFQESLQKALRSLETGLSGLDEIEIDGLGQGDDRNAIRAALGKPTPDRFVKCAQALRLGFTVEEIHEACKIDPWFLEQLADIVATEQKVRRFGLPTNERAFRKLKAQGFADKRLATLAGLETAEVSARRRALGVRPVYKRIDTCAAEFASPTAYMYSTYAPVFAGVAVDEAAPSDRKKVIILGGGPNRIGQGIEFDYCCCHACFALSEAGYETIMVNCNPETVSTDYDTSDRLYFEPLTEEDVLEIIATETSNGTLHGVIVQFGGQTPLKLANALEAAGVPILGTTPDAIDLAEDRDRFKRLLDKLKLVQPKNGIAYSVEQSRVVAEGLGFPLVVRPSYVLGGRAMAILHDDRAFSDYLLGTLPDLVPEDIKQRYPNDKTGQINTVLSKNPLLFDRYLSDAIEIDVDALCDRKDVFICGIMEHIEEAGIHSGDSACSLPPHSLEPEMIKRLEDQTKALALALEVGGLMNVQYAIKDGVIHVLEVNPRASRTVPFVAKVVGKPFAKIAARVMAGESLASFNLKAEPLGHIAVKEAVFPFARFPGVDTVLGPEMRSTGEVMGLDYDYGVAFAKSQLGGGTRVPQSGTLFVSVKEADKDRVLPAVRMLADLGFKVIATSGTQRHLAAHGVDASKINKVLEGRPHVVDAIKNGGVQLVFNTTDGAQALADSRSLRRAALLHKVPYYTTLAGAVAAAQGIKAYLGGDLEVRALQSYFGESEEGG</sequence>
<dbReference type="Gene3D" id="1.10.1030.10">
    <property type="entry name" value="Carbamoyl-phosphate synthetase, large subunit oligomerisation domain"/>
    <property type="match status" value="1"/>
</dbReference>
<organism evidence="22 25">
    <name type="scientific">Methylopila capsulata</name>
    <dbReference type="NCBI Taxonomy" id="61654"/>
    <lineage>
        <taxon>Bacteria</taxon>
        <taxon>Pseudomonadati</taxon>
        <taxon>Pseudomonadota</taxon>
        <taxon>Alphaproteobacteria</taxon>
        <taxon>Hyphomicrobiales</taxon>
        <taxon>Methylopilaceae</taxon>
        <taxon>Methylopila</taxon>
    </lineage>
</organism>
<keyword evidence="13 19" id="KW-0665">Pyrimidine biosynthesis</keyword>
<dbReference type="GO" id="GO:0004087">
    <property type="term" value="F:carbamoyl-phosphate synthase (ammonia) activity"/>
    <property type="evidence" value="ECO:0007669"/>
    <property type="project" value="UniProtKB-EC"/>
</dbReference>
<dbReference type="Pfam" id="PF25596">
    <property type="entry name" value="CPSase_L_D1"/>
    <property type="match status" value="2"/>
</dbReference>
<keyword evidence="14" id="KW-0464">Manganese</keyword>
<dbReference type="EMBL" id="JAFBCY010000001">
    <property type="protein sequence ID" value="MBM7850437.1"/>
    <property type="molecule type" value="Genomic_DNA"/>
</dbReference>
<feature type="binding site" evidence="19">
    <location>
        <position position="134"/>
    </location>
    <ligand>
        <name>ATP</name>
        <dbReference type="ChEBI" id="CHEBI:30616"/>
        <label>1</label>
    </ligand>
</feature>
<dbReference type="FunFam" id="3.30.470.20:FF:000013">
    <property type="entry name" value="Carbamoyl-phosphate synthase large chain"/>
    <property type="match status" value="1"/>
</dbReference>
<dbReference type="SUPFAM" id="SSF48108">
    <property type="entry name" value="Carbamoyl phosphate synthetase, large subunit connection domain"/>
    <property type="match status" value="1"/>
</dbReference>
<dbReference type="GO" id="GO:0044205">
    <property type="term" value="P:'de novo' UMP biosynthetic process"/>
    <property type="evidence" value="ECO:0007669"/>
    <property type="project" value="UniProtKB-UniRule"/>
</dbReference>
<dbReference type="Gene3D" id="3.40.50.20">
    <property type="match status" value="2"/>
</dbReference>
<name>A0A9W6IUW4_9HYPH</name>
<evidence type="ECO:0000256" key="9">
    <source>
        <dbReference type="ARBA" id="ARBA00022737"/>
    </source>
</evidence>
<dbReference type="SUPFAM" id="SSF56059">
    <property type="entry name" value="Glutathione synthetase ATP-binding domain-like"/>
    <property type="match status" value="2"/>
</dbReference>
<evidence type="ECO:0000256" key="19">
    <source>
        <dbReference type="HAMAP-Rule" id="MF_01210"/>
    </source>
</evidence>
<dbReference type="InterPro" id="IPR011607">
    <property type="entry name" value="MGS-like_dom"/>
</dbReference>
<gene>
    <name evidence="19 22" type="primary">carB</name>
    <name evidence="22" type="ORF">GCM10008170_17490</name>
    <name evidence="23" type="ORF">JOD31_000649</name>
</gene>
<dbReference type="InterPro" id="IPR005479">
    <property type="entry name" value="CPAse_ATP-bd"/>
</dbReference>
<feature type="binding site" evidence="19">
    <location>
        <position position="290"/>
    </location>
    <ligand>
        <name>Mg(2+)</name>
        <dbReference type="ChEBI" id="CHEBI:18420"/>
        <label>1</label>
    </ligand>
</feature>
<feature type="binding site" evidence="19">
    <location>
        <position position="174"/>
    </location>
    <ligand>
        <name>ATP</name>
        <dbReference type="ChEBI" id="CHEBI:30616"/>
        <label>1</label>
    </ligand>
</feature>
<feature type="domain" description="ATP-grasp" evidence="20">
    <location>
        <begin position="694"/>
        <end position="906"/>
    </location>
</feature>
<dbReference type="InterPro" id="IPR036897">
    <property type="entry name" value="CarbamoylP_synth_lsu_oligo_sf"/>
</dbReference>
<dbReference type="Proteomes" id="UP001143400">
    <property type="component" value="Unassembled WGS sequence"/>
</dbReference>
<feature type="binding site" evidence="19">
    <location>
        <position position="879"/>
    </location>
    <ligand>
        <name>Mn(2+)</name>
        <dbReference type="ChEBI" id="CHEBI:29035"/>
        <label>4</label>
    </ligand>
</feature>
<comment type="catalytic activity">
    <reaction evidence="16 19">
        <text>hydrogencarbonate + L-glutamine + 2 ATP + H2O = carbamoyl phosphate + L-glutamate + 2 ADP + phosphate + 2 H(+)</text>
        <dbReference type="Rhea" id="RHEA:18633"/>
        <dbReference type="ChEBI" id="CHEBI:15377"/>
        <dbReference type="ChEBI" id="CHEBI:15378"/>
        <dbReference type="ChEBI" id="CHEBI:17544"/>
        <dbReference type="ChEBI" id="CHEBI:29985"/>
        <dbReference type="ChEBI" id="CHEBI:30616"/>
        <dbReference type="ChEBI" id="CHEBI:43474"/>
        <dbReference type="ChEBI" id="CHEBI:58228"/>
        <dbReference type="ChEBI" id="CHEBI:58359"/>
        <dbReference type="ChEBI" id="CHEBI:456216"/>
        <dbReference type="EC" id="6.3.5.5"/>
    </reaction>
</comment>
<dbReference type="InterPro" id="IPR005480">
    <property type="entry name" value="CPSase_lsu_oligo"/>
</dbReference>
<feature type="binding site" evidence="19">
    <location>
        <position position="246"/>
    </location>
    <ligand>
        <name>ATP</name>
        <dbReference type="ChEBI" id="CHEBI:30616"/>
        <label>1</label>
    </ligand>
</feature>
<dbReference type="AlphaFoldDB" id="A0A9W6IUW4"/>
<dbReference type="Gene3D" id="3.40.50.1380">
    <property type="entry name" value="Methylglyoxal synthase-like domain"/>
    <property type="match status" value="1"/>
</dbReference>
<keyword evidence="9 19" id="KW-0677">Repeat</keyword>
<dbReference type="NCBIfam" id="TIGR01369">
    <property type="entry name" value="CPSaseII_lrg"/>
    <property type="match status" value="1"/>
</dbReference>
<feature type="binding site" evidence="19">
    <location>
        <position position="215"/>
    </location>
    <ligand>
        <name>ATP</name>
        <dbReference type="ChEBI" id="CHEBI:30616"/>
        <label>1</label>
    </ligand>
</feature>
<dbReference type="EC" id="6.3.5.5" evidence="19"/>
<reference evidence="22" key="1">
    <citation type="journal article" date="2014" name="Int. J. Syst. Evol. Microbiol.">
        <title>Complete genome sequence of Corynebacterium casei LMG S-19264T (=DSM 44701T), isolated from a smear-ripened cheese.</title>
        <authorList>
            <consortium name="US DOE Joint Genome Institute (JGI-PGF)"/>
            <person name="Walter F."/>
            <person name="Albersmeier A."/>
            <person name="Kalinowski J."/>
            <person name="Ruckert C."/>
        </authorList>
    </citation>
    <scope>NUCLEOTIDE SEQUENCE</scope>
    <source>
        <strain evidence="22">VKM B-1606</strain>
    </source>
</reference>
<evidence type="ECO:0000256" key="17">
    <source>
        <dbReference type="ARBA" id="ARBA00057223"/>
    </source>
</evidence>
<proteinExistence type="inferred from homology"/>
<dbReference type="HAMAP" id="MF_01210_B">
    <property type="entry name" value="CPSase_L_chain_B"/>
    <property type="match status" value="1"/>
</dbReference>
<comment type="cofactor">
    <cofactor evidence="19">
        <name>Mg(2+)</name>
        <dbReference type="ChEBI" id="CHEBI:18420"/>
    </cofactor>
    <cofactor evidence="19">
        <name>Mn(2+)</name>
        <dbReference type="ChEBI" id="CHEBI:29035"/>
    </cofactor>
    <text evidence="19">Binds 4 Mg(2+) or Mn(2+) ions per subunit.</text>
</comment>
<dbReference type="SUPFAM" id="SSF52335">
    <property type="entry name" value="Methylglyoxal synthase-like"/>
    <property type="match status" value="1"/>
</dbReference>
<keyword evidence="7 19" id="KW-0028">Amino-acid biosynthesis</keyword>
<feature type="binding site" evidence="19">
    <location>
        <position position="792"/>
    </location>
    <ligand>
        <name>ATP</name>
        <dbReference type="ChEBI" id="CHEBI:30616"/>
        <label>2</label>
    </ligand>
</feature>
<dbReference type="FunFam" id="3.40.50.20:FF:000001">
    <property type="entry name" value="Carbamoyl-phosphate synthase large chain"/>
    <property type="match status" value="1"/>
</dbReference>
<feature type="binding site" evidence="19">
    <location>
        <position position="877"/>
    </location>
    <ligand>
        <name>Mg(2+)</name>
        <dbReference type="ChEBI" id="CHEBI:18420"/>
        <label>3</label>
    </ligand>
</feature>
<evidence type="ECO:0000313" key="23">
    <source>
        <dbReference type="EMBL" id="MBM7850437.1"/>
    </source>
</evidence>
<feature type="binding site" evidence="19">
    <location>
        <position position="213"/>
    </location>
    <ligand>
        <name>ATP</name>
        <dbReference type="ChEBI" id="CHEBI:30616"/>
        <label>1</label>
    </ligand>
</feature>
<evidence type="ECO:0000256" key="7">
    <source>
        <dbReference type="ARBA" id="ARBA00022605"/>
    </source>
</evidence>
<keyword evidence="11 19" id="KW-0067">ATP-binding</keyword>
<dbReference type="SMART" id="SM00851">
    <property type="entry name" value="MGS"/>
    <property type="match status" value="1"/>
</dbReference>
<feature type="domain" description="ATP-grasp" evidence="20">
    <location>
        <begin position="138"/>
        <end position="333"/>
    </location>
</feature>
<dbReference type="PROSITE" id="PS50975">
    <property type="entry name" value="ATP_GRASP"/>
    <property type="match status" value="2"/>
</dbReference>
<protein>
    <recommendedName>
        <fullName evidence="19">Carbamoyl phosphate synthase large chain</fullName>
        <ecNumber evidence="19">6.3.4.16</ecNumber>
        <ecNumber evidence="19">6.3.5.5</ecNumber>
    </recommendedName>
    <alternativeName>
        <fullName evidence="19">Carbamoyl phosphate synthetase ammonia chain</fullName>
    </alternativeName>
</protein>
<feature type="domain" description="MGS-like" evidence="21">
    <location>
        <begin position="972"/>
        <end position="1112"/>
    </location>
</feature>
<comment type="function">
    <text evidence="17 19">Large subunit of the glutamine-dependent carbamoyl phosphate synthetase (CPSase). CPSase catalyzes the formation of carbamoyl phosphate from the ammonia moiety of glutamine, carbonate, and phosphate donated by ATP, constituting the first step of 2 biosynthetic pathways, one leading to arginine and/or urea and the other to pyrimidine nucleotides. The large subunit (synthetase) binds the substrates ammonia (free or transferred from glutamine from the small subunit), hydrogencarbonate and ATP and carries out an ATP-coupled ligase reaction, activating hydrogencarbonate by forming carboxy phosphate which reacts with ammonia to form carbamoyl phosphate.</text>
</comment>
<evidence type="ECO:0000259" key="20">
    <source>
        <dbReference type="PROSITE" id="PS50975"/>
    </source>
</evidence>
<keyword evidence="6 19" id="KW-0436">Ligase</keyword>
<feature type="binding site" evidence="19">
    <location>
        <position position="306"/>
    </location>
    <ligand>
        <name>Mg(2+)</name>
        <dbReference type="ChEBI" id="CHEBI:18420"/>
        <label>2</label>
    </ligand>
</feature>
<feature type="binding site" evidence="19">
    <location>
        <position position="247"/>
    </location>
    <ligand>
        <name>ATP</name>
        <dbReference type="ChEBI" id="CHEBI:30616"/>
        <label>1</label>
    </ligand>
</feature>
<evidence type="ECO:0000256" key="2">
    <source>
        <dbReference type="ARBA" id="ARBA00004812"/>
    </source>
</evidence>
<dbReference type="FunFam" id="3.30.470.20:FF:000007">
    <property type="entry name" value="Carbamoyl-phosphate synthase large chain"/>
    <property type="match status" value="1"/>
</dbReference>
<accession>A0A9W6IUW4</accession>
<keyword evidence="24" id="KW-1185">Reference proteome</keyword>
<feature type="binding site" evidence="19">
    <location>
        <position position="879"/>
    </location>
    <ligand>
        <name>Mg(2+)</name>
        <dbReference type="ChEBI" id="CHEBI:18420"/>
        <label>4</label>
    </ligand>
</feature>
<dbReference type="PRINTS" id="PR00098">
    <property type="entry name" value="CPSASE"/>
</dbReference>
<dbReference type="GO" id="GO:0046872">
    <property type="term" value="F:metal ion binding"/>
    <property type="evidence" value="ECO:0007669"/>
    <property type="project" value="UniProtKB-KW"/>
</dbReference>
<evidence type="ECO:0000256" key="12">
    <source>
        <dbReference type="ARBA" id="ARBA00022842"/>
    </source>
</evidence>
<dbReference type="InterPro" id="IPR036914">
    <property type="entry name" value="MGS-like_dom_sf"/>
</dbReference>
<dbReference type="GO" id="GO:0004088">
    <property type="term" value="F:carbamoyl-phosphate synthase (glutamine-hydrolyzing) activity"/>
    <property type="evidence" value="ECO:0007669"/>
    <property type="project" value="UniProtKB-UniRule"/>
</dbReference>
<evidence type="ECO:0000256" key="6">
    <source>
        <dbReference type="ARBA" id="ARBA00022598"/>
    </source>
</evidence>
<evidence type="ECO:0000256" key="11">
    <source>
        <dbReference type="ARBA" id="ARBA00022840"/>
    </source>
</evidence>
<evidence type="ECO:0000256" key="16">
    <source>
        <dbReference type="ARBA" id="ARBA00048816"/>
    </source>
</evidence>
<dbReference type="NCBIfam" id="NF009455">
    <property type="entry name" value="PRK12815.1"/>
    <property type="match status" value="1"/>
</dbReference>
<feature type="binding site" evidence="19">
    <location>
        <position position="730"/>
    </location>
    <ligand>
        <name>ATP</name>
        <dbReference type="ChEBI" id="CHEBI:30616"/>
        <label>2</label>
    </ligand>
</feature>
<evidence type="ECO:0000256" key="10">
    <source>
        <dbReference type="ARBA" id="ARBA00022741"/>
    </source>
</evidence>
<dbReference type="PROSITE" id="PS00866">
    <property type="entry name" value="CPSASE_1"/>
    <property type="match status" value="1"/>
</dbReference>
<feature type="binding site" evidence="19">
    <location>
        <position position="865"/>
    </location>
    <ligand>
        <name>ATP</name>
        <dbReference type="ChEBI" id="CHEBI:30616"/>
        <label>2</label>
    </ligand>
</feature>
<dbReference type="PROSITE" id="PS00867">
    <property type="entry name" value="CPSASE_2"/>
    <property type="match status" value="2"/>
</dbReference>
<keyword evidence="12" id="KW-0460">Magnesium</keyword>
<feature type="binding site" evidence="19">
    <location>
        <position position="865"/>
    </location>
    <ligand>
        <name>Mg(2+)</name>
        <dbReference type="ChEBI" id="CHEBI:18420"/>
        <label>3</label>
    </ligand>
</feature>
<dbReference type="GO" id="GO:0005737">
    <property type="term" value="C:cytoplasm"/>
    <property type="evidence" value="ECO:0007669"/>
    <property type="project" value="TreeGrafter"/>
</dbReference>
<keyword evidence="5 19" id="KW-0055">Arginine biosynthesis</keyword>
<comment type="cofactor">
    <cofactor evidence="1">
        <name>Mn(2+)</name>
        <dbReference type="ChEBI" id="CHEBI:29035"/>
    </cofactor>
</comment>
<evidence type="ECO:0000256" key="14">
    <source>
        <dbReference type="ARBA" id="ARBA00023211"/>
    </source>
</evidence>
<feature type="binding site" evidence="19">
    <location>
        <position position="877"/>
    </location>
    <ligand>
        <name>ATP</name>
        <dbReference type="ChEBI" id="CHEBI:30616"/>
        <label>2</label>
    </ligand>
</feature>
<dbReference type="RefSeq" id="WP_204948861.1">
    <property type="nucleotide sequence ID" value="NZ_BSFF01000002.1"/>
</dbReference>
<dbReference type="Proteomes" id="UP000758856">
    <property type="component" value="Unassembled WGS sequence"/>
</dbReference>
<evidence type="ECO:0000256" key="8">
    <source>
        <dbReference type="ARBA" id="ARBA00022723"/>
    </source>
</evidence>
<dbReference type="InterPro" id="IPR058047">
    <property type="entry name" value="CPSase_preATP-grasp"/>
</dbReference>
<feature type="binding site" evidence="19">
    <location>
        <position position="180"/>
    </location>
    <ligand>
        <name>ATP</name>
        <dbReference type="ChEBI" id="CHEBI:30616"/>
        <label>1</label>
    </ligand>
</feature>
<evidence type="ECO:0000256" key="4">
    <source>
        <dbReference type="ARBA" id="ARBA00009799"/>
    </source>
</evidence>
<dbReference type="FunFam" id="3.40.50.20:FF:000003">
    <property type="entry name" value="Carbamoyl-phosphate synthase large chain"/>
    <property type="match status" value="1"/>
</dbReference>
<dbReference type="PANTHER" id="PTHR11405">
    <property type="entry name" value="CARBAMOYLTRANSFERASE FAMILY MEMBER"/>
    <property type="match status" value="1"/>
</dbReference>
<feature type="binding site" evidence="19">
    <location>
        <position position="865"/>
    </location>
    <ligand>
        <name>Mn(2+)</name>
        <dbReference type="ChEBI" id="CHEBI:29035"/>
        <label>3</label>
    </ligand>
</feature>
<dbReference type="Pfam" id="PF02786">
    <property type="entry name" value="CPSase_L_D2"/>
    <property type="match status" value="3"/>
</dbReference>
<feature type="binding site" evidence="19">
    <location>
        <position position="304"/>
    </location>
    <ligand>
        <name>Mg(2+)</name>
        <dbReference type="ChEBI" id="CHEBI:18420"/>
        <label>2</label>
    </ligand>
</feature>
<feature type="binding site" evidence="19">
    <location>
        <position position="824"/>
    </location>
    <ligand>
        <name>ATP</name>
        <dbReference type="ChEBI" id="CHEBI:30616"/>
        <label>2</label>
    </ligand>
</feature>
<dbReference type="EC" id="6.3.4.16" evidence="19"/>
<feature type="binding site" evidence="19">
    <location>
        <position position="797"/>
    </location>
    <ligand>
        <name>ATP</name>
        <dbReference type="ChEBI" id="CHEBI:30616"/>
        <label>2</label>
    </ligand>
</feature>
<dbReference type="GO" id="GO:0005524">
    <property type="term" value="F:ATP binding"/>
    <property type="evidence" value="ECO:0007669"/>
    <property type="project" value="UniProtKB-UniRule"/>
</dbReference>
<dbReference type="FunFam" id="1.10.1030.10:FF:000002">
    <property type="entry name" value="Carbamoyl-phosphate synthase large chain"/>
    <property type="match status" value="1"/>
</dbReference>
<comment type="caution">
    <text evidence="19">Lacks conserved residue(s) required for the propagation of feature annotation.</text>
</comment>
<feature type="binding site" evidence="19">
    <location>
        <position position="304"/>
    </location>
    <ligand>
        <name>Mn(2+)</name>
        <dbReference type="ChEBI" id="CHEBI:29035"/>
        <label>1</label>
    </ligand>
</feature>
<feature type="binding site" evidence="19">
    <location>
        <position position="181"/>
    </location>
    <ligand>
        <name>ATP</name>
        <dbReference type="ChEBI" id="CHEBI:30616"/>
        <label>1</label>
    </ligand>
</feature>
<dbReference type="NCBIfam" id="NF003671">
    <property type="entry name" value="PRK05294.1"/>
    <property type="match status" value="1"/>
</dbReference>
<reference evidence="23 24" key="2">
    <citation type="submission" date="2021-01" db="EMBL/GenBank/DDBJ databases">
        <title>Genomic Encyclopedia of Type Strains, Phase IV (KMG-IV): sequencing the most valuable type-strain genomes for metagenomic binning, comparative biology and taxonomic classification.</title>
        <authorList>
            <person name="Goeker M."/>
        </authorList>
    </citation>
    <scope>NUCLEOTIDE SEQUENCE [LARGE SCALE GENOMIC DNA]</scope>
    <source>
        <strain evidence="23 24">DSM 6130</strain>
    </source>
</reference>
<comment type="caution">
    <text evidence="22">The sequence shown here is derived from an EMBL/GenBank/DDBJ whole genome shotgun (WGS) entry which is preliminary data.</text>
</comment>
<evidence type="ECO:0000256" key="5">
    <source>
        <dbReference type="ARBA" id="ARBA00022571"/>
    </source>
</evidence>